<organism evidence="2 3">
    <name type="scientific">Citricoccus nitrophenolicus</name>
    <dbReference type="NCBI Taxonomy" id="863575"/>
    <lineage>
        <taxon>Bacteria</taxon>
        <taxon>Bacillati</taxon>
        <taxon>Actinomycetota</taxon>
        <taxon>Actinomycetes</taxon>
        <taxon>Micrococcales</taxon>
        <taxon>Micrococcaceae</taxon>
        <taxon>Citricoccus</taxon>
    </lineage>
</organism>
<dbReference type="EMBL" id="JBDXMX010000001">
    <property type="protein sequence ID" value="MEO9246721.1"/>
    <property type="molecule type" value="Genomic_DNA"/>
</dbReference>
<dbReference type="CDD" id="cd04182">
    <property type="entry name" value="GT_2_like_f"/>
    <property type="match status" value="1"/>
</dbReference>
<evidence type="ECO:0000259" key="1">
    <source>
        <dbReference type="Pfam" id="PF12804"/>
    </source>
</evidence>
<keyword evidence="3" id="KW-1185">Reference proteome</keyword>
<proteinExistence type="predicted"/>
<dbReference type="PANTHER" id="PTHR43777:SF1">
    <property type="entry name" value="MOLYBDENUM COFACTOR CYTIDYLYLTRANSFERASE"/>
    <property type="match status" value="1"/>
</dbReference>
<dbReference type="InterPro" id="IPR029044">
    <property type="entry name" value="Nucleotide-diphossugar_trans"/>
</dbReference>
<protein>
    <submittedName>
        <fullName evidence="2">Nucleotidyltransferase family protein</fullName>
    </submittedName>
</protein>
<dbReference type="Proteomes" id="UP001484097">
    <property type="component" value="Unassembled WGS sequence"/>
</dbReference>
<dbReference type="Pfam" id="PF12804">
    <property type="entry name" value="NTP_transf_3"/>
    <property type="match status" value="1"/>
</dbReference>
<gene>
    <name evidence="2" type="ORF">ABDK96_03405</name>
</gene>
<sequence>MSPEPPRPVVGVLLAAGAGRRLGRGPKALLRLDHGQGGEPLVVRAATALRRGGCDEVVVVVGASGRIVRDALEAAGAGTPEPGRCRVVANPDWESGLGSSFRAGIDAAGRLLSAPGGGGDGSIMLALVDQPGLGEAVVARLLDAAAQEVTGRRVTAAGYPDARGRLVRGHPLVFPLALARQAAALAEGDAAGRLWLRAHPEAVDVVDVGDLATGRDLDTPADLLWWTRREAVEGSRGVRT</sequence>
<evidence type="ECO:0000313" key="3">
    <source>
        <dbReference type="Proteomes" id="UP001484097"/>
    </source>
</evidence>
<dbReference type="SUPFAM" id="SSF53448">
    <property type="entry name" value="Nucleotide-diphospho-sugar transferases"/>
    <property type="match status" value="1"/>
</dbReference>
<dbReference type="Gene3D" id="3.90.550.10">
    <property type="entry name" value="Spore Coat Polysaccharide Biosynthesis Protein SpsA, Chain A"/>
    <property type="match status" value="1"/>
</dbReference>
<evidence type="ECO:0000313" key="2">
    <source>
        <dbReference type="EMBL" id="MEO9246721.1"/>
    </source>
</evidence>
<dbReference type="RefSeq" id="WP_347918971.1">
    <property type="nucleotide sequence ID" value="NZ_JBDXMX010000001.1"/>
</dbReference>
<reference evidence="2 3" key="1">
    <citation type="submission" date="2024-05" db="EMBL/GenBank/DDBJ databases">
        <authorList>
            <person name="Yi C."/>
        </authorList>
    </citation>
    <scope>NUCLEOTIDE SEQUENCE [LARGE SCALE GENOMIC DNA]</scope>
    <source>
        <strain evidence="2 3">XS13</strain>
    </source>
</reference>
<accession>A0ABV0IEX1</accession>
<name>A0ABV0IEX1_9MICC</name>
<dbReference type="PANTHER" id="PTHR43777">
    <property type="entry name" value="MOLYBDENUM COFACTOR CYTIDYLYLTRANSFERASE"/>
    <property type="match status" value="1"/>
</dbReference>
<comment type="caution">
    <text evidence="2">The sequence shown here is derived from an EMBL/GenBank/DDBJ whole genome shotgun (WGS) entry which is preliminary data.</text>
</comment>
<dbReference type="InterPro" id="IPR025877">
    <property type="entry name" value="MobA-like_NTP_Trfase"/>
</dbReference>
<feature type="domain" description="MobA-like NTP transferase" evidence="1">
    <location>
        <begin position="11"/>
        <end position="200"/>
    </location>
</feature>